<organism evidence="2 3">
    <name type="scientific">Aulographum hederae CBS 113979</name>
    <dbReference type="NCBI Taxonomy" id="1176131"/>
    <lineage>
        <taxon>Eukaryota</taxon>
        <taxon>Fungi</taxon>
        <taxon>Dikarya</taxon>
        <taxon>Ascomycota</taxon>
        <taxon>Pezizomycotina</taxon>
        <taxon>Dothideomycetes</taxon>
        <taxon>Pleosporomycetidae</taxon>
        <taxon>Aulographales</taxon>
        <taxon>Aulographaceae</taxon>
    </lineage>
</organism>
<dbReference type="InterPro" id="IPR002937">
    <property type="entry name" value="Amino_oxidase"/>
</dbReference>
<feature type="domain" description="Amine oxidase" evidence="1">
    <location>
        <begin position="21"/>
        <end position="344"/>
    </location>
</feature>
<evidence type="ECO:0000313" key="3">
    <source>
        <dbReference type="Proteomes" id="UP000800041"/>
    </source>
</evidence>
<gene>
    <name evidence="2" type="ORF">K402DRAFT_332856</name>
</gene>
<dbReference type="InterPro" id="IPR050281">
    <property type="entry name" value="Flavin_monoamine_oxidase"/>
</dbReference>
<evidence type="ECO:0000259" key="1">
    <source>
        <dbReference type="Pfam" id="PF01593"/>
    </source>
</evidence>
<dbReference type="InterPro" id="IPR036188">
    <property type="entry name" value="FAD/NAD-bd_sf"/>
</dbReference>
<dbReference type="EMBL" id="ML977157">
    <property type="protein sequence ID" value="KAF1986471.1"/>
    <property type="molecule type" value="Genomic_DNA"/>
</dbReference>
<proteinExistence type="predicted"/>
<dbReference type="AlphaFoldDB" id="A0A6G1GZU2"/>
<evidence type="ECO:0000313" key="2">
    <source>
        <dbReference type="EMBL" id="KAF1986471.1"/>
    </source>
</evidence>
<dbReference type="GO" id="GO:0006338">
    <property type="term" value="P:chromatin remodeling"/>
    <property type="evidence" value="ECO:0007669"/>
    <property type="project" value="TreeGrafter"/>
</dbReference>
<dbReference type="GO" id="GO:0016491">
    <property type="term" value="F:oxidoreductase activity"/>
    <property type="evidence" value="ECO:0007669"/>
    <property type="project" value="InterPro"/>
</dbReference>
<dbReference type="Proteomes" id="UP000800041">
    <property type="component" value="Unassembled WGS sequence"/>
</dbReference>
<keyword evidence="3" id="KW-1185">Reference proteome</keyword>
<name>A0A6G1GZU2_9PEZI</name>
<dbReference type="Gene3D" id="3.50.50.60">
    <property type="entry name" value="FAD/NAD(P)-binding domain"/>
    <property type="match status" value="1"/>
</dbReference>
<dbReference type="Pfam" id="PF01593">
    <property type="entry name" value="Amino_oxidase"/>
    <property type="match status" value="1"/>
</dbReference>
<dbReference type="OrthoDB" id="5046242at2759"/>
<dbReference type="GO" id="GO:0003682">
    <property type="term" value="F:chromatin binding"/>
    <property type="evidence" value="ECO:0007669"/>
    <property type="project" value="TreeGrafter"/>
</dbReference>
<reference evidence="2" key="1">
    <citation type="journal article" date="2020" name="Stud. Mycol.">
        <title>101 Dothideomycetes genomes: a test case for predicting lifestyles and emergence of pathogens.</title>
        <authorList>
            <person name="Haridas S."/>
            <person name="Albert R."/>
            <person name="Binder M."/>
            <person name="Bloem J."/>
            <person name="Labutti K."/>
            <person name="Salamov A."/>
            <person name="Andreopoulos B."/>
            <person name="Baker S."/>
            <person name="Barry K."/>
            <person name="Bills G."/>
            <person name="Bluhm B."/>
            <person name="Cannon C."/>
            <person name="Castanera R."/>
            <person name="Culley D."/>
            <person name="Daum C."/>
            <person name="Ezra D."/>
            <person name="Gonzalez J."/>
            <person name="Henrissat B."/>
            <person name="Kuo A."/>
            <person name="Liang C."/>
            <person name="Lipzen A."/>
            <person name="Lutzoni F."/>
            <person name="Magnuson J."/>
            <person name="Mondo S."/>
            <person name="Nolan M."/>
            <person name="Ohm R."/>
            <person name="Pangilinan J."/>
            <person name="Park H.-J."/>
            <person name="Ramirez L."/>
            <person name="Alfaro M."/>
            <person name="Sun H."/>
            <person name="Tritt A."/>
            <person name="Yoshinaga Y."/>
            <person name="Zwiers L.-H."/>
            <person name="Turgeon B."/>
            <person name="Goodwin S."/>
            <person name="Spatafora J."/>
            <person name="Crous P."/>
            <person name="Grigoriev I."/>
        </authorList>
    </citation>
    <scope>NUCLEOTIDE SEQUENCE</scope>
    <source>
        <strain evidence="2">CBS 113979</strain>
    </source>
</reference>
<protein>
    <submittedName>
        <fullName evidence="2">FAD/NAD(P)-binding domain-containing protein</fullName>
    </submittedName>
</protein>
<dbReference type="SUPFAM" id="SSF51905">
    <property type="entry name" value="FAD/NAD(P)-binding domain"/>
    <property type="match status" value="1"/>
</dbReference>
<dbReference type="Gene3D" id="3.90.660.10">
    <property type="match status" value="1"/>
</dbReference>
<sequence length="602" mass="65765">MIRRTLAKGKTPHVCVVGAGVAGLRCADMLLKQGVKVTIYEARDRAGGRLAQAKIGDHLVDCGPNWIHGTDNNPILDLAKKTDTTLHALGERTVTYDHLGQLIPEDEGTKYQEIMWEIIASSFQHSNDHSAEISSSESLLDYFERNADEFLKREWSDVISKKKGELERRKDMLLKVAEMWGAFVGSPVQQQSLKFMWMEQCLDGDNLFVAETYSKIFKYISEPVIAGADVQFGTKVTGICSSEDDGTAKERVTVQTVATNADDDEDSQPKSQEFDDVVVTTPLGWLKRNHKAVFDPPLPKRTTEAINSLGYGTLDKVYITFPTAFWNTSSTPPSKPEGNLPEIQKSVPNTTATTLPLHQPNVDSTANPMFGGSSAHVTAPTANDFPGFINFLRPTYASSTNPNAWLQEAMNLSCLPGTCAQPTLLFYIQGPCSVYIAGLVSRLRSKTPSSKSQILSEFQEVTAESETQIYAALLKFFTPYLALLPNYSPTSSSCTPTSFLPTLFAASELAGYGSYTNFPTSASGAPDQRLDQDVELLRAGLPERGVWFAGEHAAPFVALGTVTGAWWSGEGAAGRVVREWGLEESDGGEGKEVEGGMEELRI</sequence>
<accession>A0A6G1GZU2</accession>
<dbReference type="PANTHER" id="PTHR10742">
    <property type="entry name" value="FLAVIN MONOAMINE OXIDASE"/>
    <property type="match status" value="1"/>
</dbReference>
<dbReference type="PANTHER" id="PTHR10742:SF414">
    <property type="entry name" value="CONTAINING AMINE OXIDASE, PUTATIVE (AFU_ORTHOLOGUE AFUA_3G12150)-RELATED"/>
    <property type="match status" value="1"/>
</dbReference>
<dbReference type="GO" id="GO:0050660">
    <property type="term" value="F:flavin adenine dinucleotide binding"/>
    <property type="evidence" value="ECO:0007669"/>
    <property type="project" value="TreeGrafter"/>
</dbReference>
<dbReference type="PRINTS" id="PR00419">
    <property type="entry name" value="ADXRDTASE"/>
</dbReference>